<sequence length="181" mass="19997">MERERLVIMIEMAVMAALSVILGLVKVNFFWAFGGSISLEMVPIILIAIRRGWKIGLGAGLIAALIDLITGGIYQVPLQIILDYILPATLLGLAGVFIIKGQLPKISSIIYGIILASSLRLLSYFISGVVWFGIYAPEGWNVALYSFVYNISHVFPEMLLTMAIMVLLIKKAPQVFKVRRL</sequence>
<evidence type="ECO:0000313" key="3">
    <source>
        <dbReference type="Proteomes" id="UP000075806"/>
    </source>
</evidence>
<dbReference type="STRING" id="519424.AZF04_11970"/>
<dbReference type="GO" id="GO:0015234">
    <property type="term" value="F:thiamine transmembrane transporter activity"/>
    <property type="evidence" value="ECO:0007669"/>
    <property type="project" value="InterPro"/>
</dbReference>
<keyword evidence="1" id="KW-1133">Transmembrane helix</keyword>
<dbReference type="InterPro" id="IPR012651">
    <property type="entry name" value="Thia_Transptr_ThiT"/>
</dbReference>
<name>A0A162CXK0_9BACI</name>
<comment type="caution">
    <text evidence="2">The sequence shown here is derived from an EMBL/GenBank/DDBJ whole genome shotgun (WGS) entry which is preliminary data.</text>
</comment>
<keyword evidence="3" id="KW-1185">Reference proteome</keyword>
<protein>
    <submittedName>
        <fullName evidence="2">Energy-coupled thiamine transporter ThiT</fullName>
    </submittedName>
</protein>
<dbReference type="NCBIfam" id="TIGR02357">
    <property type="entry name" value="ECF_ThiT_YuaJ"/>
    <property type="match status" value="1"/>
</dbReference>
<gene>
    <name evidence="2" type="ORF">AZF04_11970</name>
</gene>
<keyword evidence="1" id="KW-0472">Membrane</keyword>
<reference evidence="2" key="1">
    <citation type="submission" date="2016-02" db="EMBL/GenBank/DDBJ databases">
        <title>Genome sequence of Bacillus trypoxylicola KCTC 13244(T).</title>
        <authorList>
            <person name="Jeong H."/>
            <person name="Park S.-H."/>
            <person name="Choi S.-K."/>
        </authorList>
    </citation>
    <scope>NUCLEOTIDE SEQUENCE [LARGE SCALE GENOMIC DNA]</scope>
    <source>
        <strain evidence="2">KCTC 13244</strain>
    </source>
</reference>
<dbReference type="Pfam" id="PF09515">
    <property type="entry name" value="Thia_YuaJ"/>
    <property type="match status" value="1"/>
</dbReference>
<feature type="transmembrane region" description="Helical" evidence="1">
    <location>
        <begin position="56"/>
        <end position="74"/>
    </location>
</feature>
<feature type="transmembrane region" description="Helical" evidence="1">
    <location>
        <begin position="111"/>
        <end position="135"/>
    </location>
</feature>
<dbReference type="EMBL" id="LTAO01000037">
    <property type="protein sequence ID" value="KYG27043.1"/>
    <property type="molecule type" value="Genomic_DNA"/>
</dbReference>
<proteinExistence type="predicted"/>
<keyword evidence="1" id="KW-0812">Transmembrane</keyword>
<dbReference type="AlphaFoldDB" id="A0A162CXK0"/>
<dbReference type="RefSeq" id="WP_061949990.1">
    <property type="nucleotide sequence ID" value="NZ_LTAO01000037.1"/>
</dbReference>
<dbReference type="Gene3D" id="1.10.1760.20">
    <property type="match status" value="1"/>
</dbReference>
<feature type="transmembrane region" description="Helical" evidence="1">
    <location>
        <begin position="7"/>
        <end position="25"/>
    </location>
</feature>
<dbReference type="Proteomes" id="UP000075806">
    <property type="component" value="Unassembled WGS sequence"/>
</dbReference>
<dbReference type="GO" id="GO:0005886">
    <property type="term" value="C:plasma membrane"/>
    <property type="evidence" value="ECO:0007669"/>
    <property type="project" value="InterPro"/>
</dbReference>
<feature type="transmembrane region" description="Helical" evidence="1">
    <location>
        <begin position="147"/>
        <end position="169"/>
    </location>
</feature>
<evidence type="ECO:0000256" key="1">
    <source>
        <dbReference type="SAM" id="Phobius"/>
    </source>
</evidence>
<feature type="transmembrane region" description="Helical" evidence="1">
    <location>
        <begin position="80"/>
        <end position="99"/>
    </location>
</feature>
<dbReference type="OrthoDB" id="9795813at2"/>
<accession>A0A162CXK0</accession>
<feature type="transmembrane region" description="Helical" evidence="1">
    <location>
        <begin position="31"/>
        <end position="49"/>
    </location>
</feature>
<organism evidence="2 3">
    <name type="scientific">Alkalihalobacillus trypoxylicola</name>
    <dbReference type="NCBI Taxonomy" id="519424"/>
    <lineage>
        <taxon>Bacteria</taxon>
        <taxon>Bacillati</taxon>
        <taxon>Bacillota</taxon>
        <taxon>Bacilli</taxon>
        <taxon>Bacillales</taxon>
        <taxon>Bacillaceae</taxon>
        <taxon>Alkalihalobacillus</taxon>
    </lineage>
</organism>
<evidence type="ECO:0000313" key="2">
    <source>
        <dbReference type="EMBL" id="KYG27043.1"/>
    </source>
</evidence>